<dbReference type="EMBL" id="AE017261">
    <property type="protein sequence ID" value="AAT42604.1"/>
    <property type="molecule type" value="Genomic_DNA"/>
</dbReference>
<dbReference type="PANTHER" id="PTHR43283:SF11">
    <property type="entry name" value="BETA-LACTAMASE-RELATED DOMAIN-CONTAINING PROTEIN"/>
    <property type="match status" value="1"/>
</dbReference>
<dbReference type="STRING" id="263820.PTO0019"/>
<evidence type="ECO:0000313" key="4">
    <source>
        <dbReference type="Proteomes" id="UP000000438"/>
    </source>
</evidence>
<evidence type="ECO:0000313" key="3">
    <source>
        <dbReference type="EMBL" id="AAT42604.1"/>
    </source>
</evidence>
<accession>Q6L347</accession>
<dbReference type="SUPFAM" id="SSF56601">
    <property type="entry name" value="beta-lactamase/transpeptidase-like"/>
    <property type="match status" value="1"/>
</dbReference>
<reference evidence="3 4" key="1">
    <citation type="journal article" date="2004" name="Proc. Natl. Acad. Sci. U.S.A.">
        <title>Genome sequence of Picrophilus torridus and its implications for life around pH 0.</title>
        <authorList>
            <person name="Futterer O."/>
            <person name="Angelov A."/>
            <person name="Liesegang H."/>
            <person name="Gottschalk G."/>
            <person name="Schleper C."/>
            <person name="Schepers B."/>
            <person name="Dock C."/>
            <person name="Antranikian G."/>
            <person name="Liebl W."/>
        </authorList>
    </citation>
    <scope>NUCLEOTIDE SEQUENCE [LARGE SCALE GENOMIC DNA]</scope>
    <source>
        <strain evidence="4">ATCC 700027 / DSM 9790 / JCM 10055 / NBRC 100828</strain>
    </source>
</reference>
<evidence type="ECO:0000256" key="1">
    <source>
        <dbReference type="ARBA" id="ARBA00022801"/>
    </source>
</evidence>
<feature type="domain" description="Beta-lactamase-related" evidence="2">
    <location>
        <begin position="26"/>
        <end position="337"/>
    </location>
</feature>
<dbReference type="Gene3D" id="3.40.710.10">
    <property type="entry name" value="DD-peptidase/beta-lactamase superfamily"/>
    <property type="match status" value="1"/>
</dbReference>
<dbReference type="AlphaFoldDB" id="Q6L347"/>
<dbReference type="PANTHER" id="PTHR43283">
    <property type="entry name" value="BETA-LACTAMASE-RELATED"/>
    <property type="match status" value="1"/>
</dbReference>
<proteinExistence type="predicted"/>
<dbReference type="InterPro" id="IPR050789">
    <property type="entry name" value="Diverse_Enzym_Activities"/>
</dbReference>
<name>Q6L347_PICTO</name>
<dbReference type="InParanoid" id="Q6L347"/>
<dbReference type="GeneID" id="2845229"/>
<dbReference type="Proteomes" id="UP000000438">
    <property type="component" value="Chromosome"/>
</dbReference>
<dbReference type="GO" id="GO:0016787">
    <property type="term" value="F:hydrolase activity"/>
    <property type="evidence" value="ECO:0007669"/>
    <property type="project" value="UniProtKB-KW"/>
</dbReference>
<sequence length="351" mass="39598">MEDFSDQINDLIINSIPEVSTLISAGIMKDGEIKYLGFHGGIPELNIYNCDKMLFDLASVTKVAVTSMLVMKLLDAGRIALEDNLKSLGMDIDNISGLTIRSLITHTSGIIGNFPLHLYGRSKSDYLRIISILARDSVMYKKEVYSDINYILLGFVLENIYGKPLDLIAEQELFRPLSLKNTFFNPMNHEMTAPTEIDAARGLIHGTVHDEKAYGLGGVAGHAGLFSNVNDILNYFNAFINYKIISRRTFDLMVKPQNEYLGGIFANGWMVKLPRKRHVSESFGYSYFMGDYSDYYTIGHTGFTGTSVCIDYKNKIIAVLLTNRVYPSRSNDSILRFRRLFHNTVFKNLLT</sequence>
<dbReference type="InterPro" id="IPR012338">
    <property type="entry name" value="Beta-lactam/transpept-like"/>
</dbReference>
<dbReference type="PaxDb" id="263820-PTO0019"/>
<evidence type="ECO:0000259" key="2">
    <source>
        <dbReference type="Pfam" id="PF00144"/>
    </source>
</evidence>
<keyword evidence="1" id="KW-0378">Hydrolase</keyword>
<organism evidence="3 4">
    <name type="scientific">Picrophilus torridus (strain ATCC 700027 / DSM 9790 / JCM 10055 / NBRC 100828 / KAW 2/3)</name>
    <dbReference type="NCBI Taxonomy" id="1122961"/>
    <lineage>
        <taxon>Archaea</taxon>
        <taxon>Methanobacteriati</taxon>
        <taxon>Thermoplasmatota</taxon>
        <taxon>Thermoplasmata</taxon>
        <taxon>Thermoplasmatales</taxon>
        <taxon>Picrophilaceae</taxon>
        <taxon>Picrophilus</taxon>
    </lineage>
</organism>
<dbReference type="eggNOG" id="arCOG00771">
    <property type="taxonomic scope" value="Archaea"/>
</dbReference>
<gene>
    <name evidence="3" type="ordered locus">PTO0019</name>
</gene>
<protein>
    <submittedName>
        <fullName evidence="3">Beta lactamase</fullName>
    </submittedName>
</protein>
<dbReference type="RefSeq" id="WP_011176820.1">
    <property type="nucleotide sequence ID" value="NC_005877.1"/>
</dbReference>
<dbReference type="OrthoDB" id="111095at2157"/>
<dbReference type="KEGG" id="pto:PTO0019"/>
<dbReference type="InterPro" id="IPR001466">
    <property type="entry name" value="Beta-lactam-related"/>
</dbReference>
<dbReference type="HOGENOM" id="CLU_020027_1_0_2"/>
<dbReference type="Pfam" id="PF00144">
    <property type="entry name" value="Beta-lactamase"/>
    <property type="match status" value="1"/>
</dbReference>